<organism evidence="2 3">
    <name type="scientific">Passalora fulva</name>
    <name type="common">Tomato leaf mold</name>
    <name type="synonym">Cladosporium fulvum</name>
    <dbReference type="NCBI Taxonomy" id="5499"/>
    <lineage>
        <taxon>Eukaryota</taxon>
        <taxon>Fungi</taxon>
        <taxon>Dikarya</taxon>
        <taxon>Ascomycota</taxon>
        <taxon>Pezizomycotina</taxon>
        <taxon>Dothideomycetes</taxon>
        <taxon>Dothideomycetidae</taxon>
        <taxon>Mycosphaerellales</taxon>
        <taxon>Mycosphaerellaceae</taxon>
        <taxon>Fulvia</taxon>
    </lineage>
</organism>
<proteinExistence type="predicted"/>
<dbReference type="RefSeq" id="XP_047760161.1">
    <property type="nucleotide sequence ID" value="XM_047903646.1"/>
</dbReference>
<dbReference type="GeneID" id="71984376"/>
<dbReference type="EMBL" id="CP090166">
    <property type="protein sequence ID" value="UJO15795.1"/>
    <property type="molecule type" value="Genomic_DNA"/>
</dbReference>
<feature type="compositionally biased region" description="Basic and acidic residues" evidence="1">
    <location>
        <begin position="157"/>
        <end position="167"/>
    </location>
</feature>
<dbReference type="AlphaFoldDB" id="A0A9Q8P752"/>
<accession>A0A9Q8P752</accession>
<reference evidence="2" key="1">
    <citation type="submission" date="2021-12" db="EMBL/GenBank/DDBJ databases">
        <authorList>
            <person name="Zaccaron A."/>
            <person name="Stergiopoulos I."/>
        </authorList>
    </citation>
    <scope>NUCLEOTIDE SEQUENCE</scope>
    <source>
        <strain evidence="2">Race5_Kim</strain>
    </source>
</reference>
<name>A0A9Q8P752_PASFU</name>
<evidence type="ECO:0000313" key="3">
    <source>
        <dbReference type="Proteomes" id="UP000756132"/>
    </source>
</evidence>
<protein>
    <submittedName>
        <fullName evidence="2">Uncharacterized protein</fullName>
    </submittedName>
</protein>
<evidence type="ECO:0000313" key="2">
    <source>
        <dbReference type="EMBL" id="UJO15795.1"/>
    </source>
</evidence>
<feature type="compositionally biased region" description="Basic and acidic residues" evidence="1">
    <location>
        <begin position="177"/>
        <end position="190"/>
    </location>
</feature>
<dbReference type="Proteomes" id="UP000756132">
    <property type="component" value="Chromosome 4"/>
</dbReference>
<gene>
    <name evidence="2" type="ORF">CLAFUR5_04498</name>
</gene>
<keyword evidence="3" id="KW-1185">Reference proteome</keyword>
<evidence type="ECO:0000256" key="1">
    <source>
        <dbReference type="SAM" id="MobiDB-lite"/>
    </source>
</evidence>
<sequence length="190" mass="22195">MPRWRLYPTAGLAIPKKDSYDRSQLIAPHFAYTPELVPVDLAYDYYGTQHQSVIWKPITRDIDRQARGLYRKHDLQFSSSSKAGLYIAGDNEDLQDQARDRMMLLVIELAGSDCRRWQDIDEDVRAIIKRLERHCGRDPGVCVRYYVHHTLTARNERRLANPVRHPEPPLSPLLDPYGHDHPSVRKDRRL</sequence>
<feature type="region of interest" description="Disordered" evidence="1">
    <location>
        <begin position="157"/>
        <end position="190"/>
    </location>
</feature>
<dbReference type="OrthoDB" id="3649358at2759"/>
<reference evidence="2" key="2">
    <citation type="journal article" date="2022" name="Microb. Genom.">
        <title>A chromosome-scale genome assembly of the tomato pathogen Cladosporium fulvum reveals a compartmentalized genome architecture and the presence of a dispensable chromosome.</title>
        <authorList>
            <person name="Zaccaron A.Z."/>
            <person name="Chen L.H."/>
            <person name="Samaras A."/>
            <person name="Stergiopoulos I."/>
        </authorList>
    </citation>
    <scope>NUCLEOTIDE SEQUENCE</scope>
    <source>
        <strain evidence="2">Race5_Kim</strain>
    </source>
</reference>
<dbReference type="KEGG" id="ffu:CLAFUR5_04498"/>